<dbReference type="SUPFAM" id="SSF50156">
    <property type="entry name" value="PDZ domain-like"/>
    <property type="match status" value="1"/>
</dbReference>
<feature type="region of interest" description="Disordered" evidence="1">
    <location>
        <begin position="211"/>
        <end position="267"/>
    </location>
</feature>
<protein>
    <submittedName>
        <fullName evidence="3">Rho GTPase-activating protein 21-A</fullName>
    </submittedName>
</protein>
<evidence type="ECO:0000313" key="3">
    <source>
        <dbReference type="EMBL" id="OXA57815.1"/>
    </source>
</evidence>
<dbReference type="SMART" id="SM00228">
    <property type="entry name" value="PDZ"/>
    <property type="match status" value="1"/>
</dbReference>
<dbReference type="InterPro" id="IPR036034">
    <property type="entry name" value="PDZ_sf"/>
</dbReference>
<feature type="compositionally biased region" description="Low complexity" evidence="1">
    <location>
        <begin position="561"/>
        <end position="575"/>
    </location>
</feature>
<evidence type="ECO:0000313" key="4">
    <source>
        <dbReference type="Proteomes" id="UP000198287"/>
    </source>
</evidence>
<reference evidence="3 4" key="1">
    <citation type="submission" date="2015-12" db="EMBL/GenBank/DDBJ databases">
        <title>The genome of Folsomia candida.</title>
        <authorList>
            <person name="Faddeeva A."/>
            <person name="Derks M.F."/>
            <person name="Anvar Y."/>
            <person name="Smit S."/>
            <person name="Van Straalen N."/>
            <person name="Roelofs D."/>
        </authorList>
    </citation>
    <scope>NUCLEOTIDE SEQUENCE [LARGE SCALE GENOMIC DNA]</scope>
    <source>
        <strain evidence="3 4">VU population</strain>
        <tissue evidence="3">Whole body</tissue>
    </source>
</reference>
<dbReference type="Gene3D" id="2.30.42.10">
    <property type="match status" value="1"/>
</dbReference>
<feature type="compositionally biased region" description="Polar residues" evidence="1">
    <location>
        <begin position="576"/>
        <end position="587"/>
    </location>
</feature>
<evidence type="ECO:0000259" key="2">
    <source>
        <dbReference type="PROSITE" id="PS50106"/>
    </source>
</evidence>
<dbReference type="PANTHER" id="PTHR23175:SF23">
    <property type="entry name" value="PDZ DOMAIN-CONTAINING PROTEIN"/>
    <property type="match status" value="1"/>
</dbReference>
<feature type="domain" description="PDZ" evidence="2">
    <location>
        <begin position="15"/>
        <end position="122"/>
    </location>
</feature>
<dbReference type="Pfam" id="PF17820">
    <property type="entry name" value="PDZ_6"/>
    <property type="match status" value="1"/>
</dbReference>
<feature type="region of interest" description="Disordered" evidence="1">
    <location>
        <begin position="604"/>
        <end position="658"/>
    </location>
</feature>
<accession>A0A226EJE2</accession>
<feature type="compositionally biased region" description="Basic and acidic residues" evidence="1">
    <location>
        <begin position="376"/>
        <end position="389"/>
    </location>
</feature>
<dbReference type="OMA" id="PWPPANI"/>
<organism evidence="3 4">
    <name type="scientific">Folsomia candida</name>
    <name type="common">Springtail</name>
    <dbReference type="NCBI Taxonomy" id="158441"/>
    <lineage>
        <taxon>Eukaryota</taxon>
        <taxon>Metazoa</taxon>
        <taxon>Ecdysozoa</taxon>
        <taxon>Arthropoda</taxon>
        <taxon>Hexapoda</taxon>
        <taxon>Collembola</taxon>
        <taxon>Entomobryomorpha</taxon>
        <taxon>Isotomoidea</taxon>
        <taxon>Isotomidae</taxon>
        <taxon>Proisotominae</taxon>
        <taxon>Folsomia</taxon>
    </lineage>
</organism>
<gene>
    <name evidence="3" type="ORF">Fcan01_07710</name>
</gene>
<feature type="compositionally biased region" description="Polar residues" evidence="1">
    <location>
        <begin position="410"/>
        <end position="441"/>
    </location>
</feature>
<dbReference type="EMBL" id="LNIX01000003">
    <property type="protein sequence ID" value="OXA57815.1"/>
    <property type="molecule type" value="Genomic_DNA"/>
</dbReference>
<feature type="compositionally biased region" description="Polar residues" evidence="1">
    <location>
        <begin position="240"/>
        <end position="267"/>
    </location>
</feature>
<dbReference type="AlphaFoldDB" id="A0A226EJE2"/>
<feature type="compositionally biased region" description="Polar residues" evidence="1">
    <location>
        <begin position="542"/>
        <end position="560"/>
    </location>
</feature>
<dbReference type="InterPro" id="IPR001478">
    <property type="entry name" value="PDZ"/>
</dbReference>
<dbReference type="PROSITE" id="PS50106">
    <property type="entry name" value="PDZ"/>
    <property type="match status" value="1"/>
</dbReference>
<feature type="region of interest" description="Disordered" evidence="1">
    <location>
        <begin position="542"/>
        <end position="589"/>
    </location>
</feature>
<dbReference type="PANTHER" id="PTHR23175">
    <property type="entry name" value="PDZ DOMAIN-CONTAINING PROTEIN"/>
    <property type="match status" value="1"/>
</dbReference>
<feature type="region of interest" description="Disordered" evidence="1">
    <location>
        <begin position="328"/>
        <end position="397"/>
    </location>
</feature>
<feature type="compositionally biased region" description="Basic and acidic residues" evidence="1">
    <location>
        <begin position="328"/>
        <end position="338"/>
    </location>
</feature>
<sequence length="811" mass="90443">MALEEYNNSGFGLRRVKIRREDNGFGFTLRHFIVYPPELYNNDSQDDERRNPSFLVKSATAVDTIFVRHVVPNGPAERAGLCVGDRIVSVNRRTIFGLSYDNVVQLIQKSPHVLRLEITPKQYDTLQLFFEDTAYRPESNLVPVQPQRQRHIHYAHPTKAGTYSDNYSYPQLGYLHPNNQSWYSNNSNRDPIYGYPSNNVSTESFFLNPAAEQGSMSSQPHPSAGSNPQLFSHLPRPTPYKSSTVWSGSNQPSVRNSGGVTASKAQNKVNQPQTYYPFNQDLHSSTSLGTTHLWKISEIKEEPINSAGAKSAESILTSAGCNSVEFQDHHDTSQRSESMECLNRVPPIQPDRNTSTSGHWPTVRPGQGQRFMSYDENSRPETSSHRRESTGSIPNSNVQSAMVVTMASTNSKMQSSYQPELSDSGSSLGGYNSSAGNTGTGYETKLVDRIRRSCEQKEEFLKRPNQPMQWAPIQSSSSTGFPKELYALPQKFEKIPWPPANIVPTVTTAKPPLIQSCHANSGSFDSQMKNMNNVSVINVQHYQNPSTPSRTSINPVSESDSFSASPSKDGASSSAMYQPSQPRSLSPSWLEYAPRNRTVIVGSRKLHCDPPPNWNPESQNLEGQQQQYNEMSSSGLSPSADGAGEVKLRPRNDDLDDTERLVRRVSYLKATSSPIDMDRNSTSPTSPTLSCGVIKATSPMSDVGRRRSVANKISAEFFPRGRIIRLKQFFEERTQPSAKSSIFKFSVDSPTSEQHRGFGSLLGVRSLDDSMVTRDGQIHYKIRLGESKKGGYNRSWRQGWAQIRQTGCLYM</sequence>
<feature type="compositionally biased region" description="Polar residues" evidence="1">
    <location>
        <begin position="214"/>
        <end position="230"/>
    </location>
</feature>
<dbReference type="OrthoDB" id="6281275at2759"/>
<evidence type="ECO:0000256" key="1">
    <source>
        <dbReference type="SAM" id="MobiDB-lite"/>
    </source>
</evidence>
<proteinExistence type="predicted"/>
<feature type="compositionally biased region" description="Basic and acidic residues" evidence="1">
    <location>
        <begin position="644"/>
        <end position="658"/>
    </location>
</feature>
<name>A0A226EJE2_FOLCA</name>
<dbReference type="STRING" id="158441.A0A226EJE2"/>
<keyword evidence="4" id="KW-1185">Reference proteome</keyword>
<comment type="caution">
    <text evidence="3">The sequence shown here is derived from an EMBL/GenBank/DDBJ whole genome shotgun (WGS) entry which is preliminary data.</text>
</comment>
<dbReference type="InterPro" id="IPR041489">
    <property type="entry name" value="PDZ_6"/>
</dbReference>
<dbReference type="Proteomes" id="UP000198287">
    <property type="component" value="Unassembled WGS sequence"/>
</dbReference>
<feature type="compositionally biased region" description="Polar residues" evidence="1">
    <location>
        <begin position="615"/>
        <end position="637"/>
    </location>
</feature>
<feature type="region of interest" description="Disordered" evidence="1">
    <location>
        <begin position="410"/>
        <end position="442"/>
    </location>
</feature>